<keyword evidence="2" id="KW-0732">Signal</keyword>
<dbReference type="GO" id="GO:0005739">
    <property type="term" value="C:mitochondrion"/>
    <property type="evidence" value="ECO:0007669"/>
    <property type="project" value="TreeGrafter"/>
</dbReference>
<dbReference type="EMBL" id="JBAMMX010000004">
    <property type="protein sequence ID" value="KAK6942119.1"/>
    <property type="molecule type" value="Genomic_DNA"/>
</dbReference>
<evidence type="ECO:0000256" key="1">
    <source>
        <dbReference type="ARBA" id="ARBA00009986"/>
    </source>
</evidence>
<protein>
    <submittedName>
        <fullName evidence="4">Aldehyde dehydrogenase domain</fullName>
    </submittedName>
</protein>
<dbReference type="PANTHER" id="PTHR43866">
    <property type="entry name" value="MALONATE-SEMIALDEHYDE DEHYDROGENASE"/>
    <property type="match status" value="1"/>
</dbReference>
<keyword evidence="5" id="KW-1185">Reference proteome</keyword>
<dbReference type="AlphaFoldDB" id="A0AAN8ZI70"/>
<evidence type="ECO:0000256" key="2">
    <source>
        <dbReference type="SAM" id="SignalP"/>
    </source>
</evidence>
<organism evidence="4 5">
    <name type="scientific">Dillenia turbinata</name>
    <dbReference type="NCBI Taxonomy" id="194707"/>
    <lineage>
        <taxon>Eukaryota</taxon>
        <taxon>Viridiplantae</taxon>
        <taxon>Streptophyta</taxon>
        <taxon>Embryophyta</taxon>
        <taxon>Tracheophyta</taxon>
        <taxon>Spermatophyta</taxon>
        <taxon>Magnoliopsida</taxon>
        <taxon>eudicotyledons</taxon>
        <taxon>Gunneridae</taxon>
        <taxon>Pentapetalae</taxon>
        <taxon>Dilleniales</taxon>
        <taxon>Dilleniaceae</taxon>
        <taxon>Dillenia</taxon>
    </lineage>
</organism>
<evidence type="ECO:0000259" key="3">
    <source>
        <dbReference type="Pfam" id="PF00171"/>
    </source>
</evidence>
<dbReference type="Proteomes" id="UP001370490">
    <property type="component" value="Unassembled WGS sequence"/>
</dbReference>
<dbReference type="InterPro" id="IPR010061">
    <property type="entry name" value="MeMal-semiAld_DH"/>
</dbReference>
<evidence type="ECO:0000313" key="4">
    <source>
        <dbReference type="EMBL" id="KAK6942119.1"/>
    </source>
</evidence>
<feature type="signal peptide" evidence="2">
    <location>
        <begin position="1"/>
        <end position="17"/>
    </location>
</feature>
<accession>A0AAN8ZI70</accession>
<evidence type="ECO:0000313" key="5">
    <source>
        <dbReference type="Proteomes" id="UP001370490"/>
    </source>
</evidence>
<dbReference type="InterPro" id="IPR016162">
    <property type="entry name" value="Ald_DH_N"/>
</dbReference>
<dbReference type="InterPro" id="IPR016161">
    <property type="entry name" value="Ald_DH/histidinol_DH"/>
</dbReference>
<dbReference type="SUPFAM" id="SSF53720">
    <property type="entry name" value="ALDH-like"/>
    <property type="match status" value="1"/>
</dbReference>
<name>A0AAN8ZI70_9MAGN</name>
<sequence length="68" mass="7185">MAFGLFITNMFPVAVTCGYTFVLKPSEKDPGAAMMLAELAMEAGLPNGVLNVVHGTHLNSLAVVTLVY</sequence>
<feature type="domain" description="Aldehyde dehydrogenase" evidence="3">
    <location>
        <begin position="7"/>
        <end position="57"/>
    </location>
</feature>
<comment type="caution">
    <text evidence="4">The sequence shown here is derived from an EMBL/GenBank/DDBJ whole genome shotgun (WGS) entry which is preliminary data.</text>
</comment>
<comment type="similarity">
    <text evidence="1">Belongs to the aldehyde dehydrogenase family.</text>
</comment>
<dbReference type="PANTHER" id="PTHR43866:SF3">
    <property type="entry name" value="METHYLMALONATE-SEMIALDEHYDE DEHYDROGENASE [ACYLATING], MITOCHONDRIAL"/>
    <property type="match status" value="1"/>
</dbReference>
<dbReference type="GO" id="GO:0006574">
    <property type="term" value="P:L-valine catabolic process"/>
    <property type="evidence" value="ECO:0007669"/>
    <property type="project" value="TreeGrafter"/>
</dbReference>
<proteinExistence type="inferred from homology"/>
<feature type="chain" id="PRO_5042911830" evidence="2">
    <location>
        <begin position="18"/>
        <end position="68"/>
    </location>
</feature>
<dbReference type="Gene3D" id="3.40.605.10">
    <property type="entry name" value="Aldehyde Dehydrogenase, Chain A, domain 1"/>
    <property type="match status" value="1"/>
</dbReference>
<dbReference type="InterPro" id="IPR015590">
    <property type="entry name" value="Aldehyde_DH_dom"/>
</dbReference>
<dbReference type="GO" id="GO:0006210">
    <property type="term" value="P:thymine catabolic process"/>
    <property type="evidence" value="ECO:0007669"/>
    <property type="project" value="TreeGrafter"/>
</dbReference>
<gene>
    <name evidence="4" type="ORF">RJ641_027496</name>
</gene>
<dbReference type="Pfam" id="PF00171">
    <property type="entry name" value="Aldedh"/>
    <property type="match status" value="1"/>
</dbReference>
<dbReference type="GO" id="GO:0004491">
    <property type="term" value="F:methylmalonate-semialdehyde dehydrogenase (acylating, NAD) activity"/>
    <property type="evidence" value="ECO:0007669"/>
    <property type="project" value="InterPro"/>
</dbReference>
<reference evidence="4 5" key="1">
    <citation type="submission" date="2023-12" db="EMBL/GenBank/DDBJ databases">
        <title>A high-quality genome assembly for Dillenia turbinata (Dilleniales).</title>
        <authorList>
            <person name="Chanderbali A."/>
        </authorList>
    </citation>
    <scope>NUCLEOTIDE SEQUENCE [LARGE SCALE GENOMIC DNA]</scope>
    <source>
        <strain evidence="4">LSX21</strain>
        <tissue evidence="4">Leaf</tissue>
    </source>
</reference>